<reference evidence="1 2" key="1">
    <citation type="submission" date="2018-06" db="EMBL/GenBank/DDBJ databases">
        <authorList>
            <consortium name="Pathogen Informatics"/>
            <person name="Doyle S."/>
        </authorList>
    </citation>
    <scope>NUCLEOTIDE SEQUENCE [LARGE SCALE GENOMIC DNA]</scope>
    <source>
        <strain evidence="1 2">NCTC10313</strain>
    </source>
</reference>
<protein>
    <submittedName>
        <fullName evidence="1">Uncharacterized protein</fullName>
    </submittedName>
</protein>
<dbReference type="EMBL" id="UGLW01000003">
    <property type="protein sequence ID" value="STU65148.1"/>
    <property type="molecule type" value="Genomic_DNA"/>
</dbReference>
<evidence type="ECO:0000313" key="2">
    <source>
        <dbReference type="Proteomes" id="UP000254487"/>
    </source>
</evidence>
<proteinExistence type="predicted"/>
<accession>A0A377ZAW1</accession>
<dbReference type="AlphaFoldDB" id="A0A377ZAW1"/>
<organism evidence="1 2">
    <name type="scientific">Klebsiella pneumoniae subsp. ozaenae</name>
    <dbReference type="NCBI Taxonomy" id="574"/>
    <lineage>
        <taxon>Bacteria</taxon>
        <taxon>Pseudomonadati</taxon>
        <taxon>Pseudomonadota</taxon>
        <taxon>Gammaproteobacteria</taxon>
        <taxon>Enterobacterales</taxon>
        <taxon>Enterobacteriaceae</taxon>
        <taxon>Klebsiella/Raoultella group</taxon>
        <taxon>Klebsiella</taxon>
        <taxon>Klebsiella pneumoniae complex</taxon>
    </lineage>
</organism>
<gene>
    <name evidence="1" type="ORF">NCTC10313_02410</name>
</gene>
<name>A0A377ZAW1_KLEPO</name>
<dbReference type="Proteomes" id="UP000254487">
    <property type="component" value="Unassembled WGS sequence"/>
</dbReference>
<sequence length="166" mass="18484">MDHAVKDSLALFLPAQADLPGQARVAIDNRLRAGERLRVDFTAGKAPAILVSADQGIDEVGAGANIKDRGILRHLAAIPGQQIRQMMNIVGPPRHRRTEKAVRNVPVFDRVEMRQQRFIQRLHRLRIGKINGLLTQRIERNVALQVRMGLAERGQVVALMVAVTRV</sequence>
<evidence type="ECO:0000313" key="1">
    <source>
        <dbReference type="EMBL" id="STU65148.1"/>
    </source>
</evidence>